<reference evidence="5" key="1">
    <citation type="submission" date="2020-06" db="EMBL/GenBank/DDBJ databases">
        <authorList>
            <person name="Jia H.R."/>
        </authorList>
    </citation>
    <scope>NUCLEOTIDE SEQUENCE</scope>
</reference>
<organism evidence="5">
    <name type="scientific">Eupeodes corollae</name>
    <dbReference type="NCBI Taxonomy" id="290404"/>
    <lineage>
        <taxon>Eukaryota</taxon>
        <taxon>Metazoa</taxon>
        <taxon>Ecdysozoa</taxon>
        <taxon>Arthropoda</taxon>
        <taxon>Hexapoda</taxon>
        <taxon>Insecta</taxon>
        <taxon>Pterygota</taxon>
        <taxon>Neoptera</taxon>
        <taxon>Endopterygota</taxon>
        <taxon>Diptera</taxon>
        <taxon>Brachycera</taxon>
        <taxon>Muscomorpha</taxon>
        <taxon>Syrphoidea</taxon>
        <taxon>Syrphidae</taxon>
        <taxon>Syrphinae</taxon>
        <taxon>Syrphini</taxon>
        <taxon>Eupeodes</taxon>
        <taxon>Eupeodes</taxon>
    </lineage>
</organism>
<dbReference type="InterPro" id="IPR052295">
    <property type="entry name" value="Odorant-binding_protein"/>
</dbReference>
<proteinExistence type="evidence at transcript level"/>
<dbReference type="InterPro" id="IPR036728">
    <property type="entry name" value="PBP_GOBP_sf"/>
</dbReference>
<dbReference type="GO" id="GO:0005576">
    <property type="term" value="C:extracellular region"/>
    <property type="evidence" value="ECO:0007669"/>
    <property type="project" value="UniProtKB-SubCell"/>
</dbReference>
<dbReference type="InterPro" id="IPR006170">
    <property type="entry name" value="PBP/GOBP"/>
</dbReference>
<evidence type="ECO:0000256" key="2">
    <source>
        <dbReference type="ARBA" id="ARBA00008098"/>
    </source>
</evidence>
<protein>
    <submittedName>
        <fullName evidence="5">OBP1</fullName>
    </submittedName>
</protein>
<evidence type="ECO:0000256" key="3">
    <source>
        <dbReference type="ARBA" id="ARBA00022525"/>
    </source>
</evidence>
<evidence type="ECO:0000256" key="4">
    <source>
        <dbReference type="SAM" id="MobiDB-lite"/>
    </source>
</evidence>
<feature type="region of interest" description="Disordered" evidence="4">
    <location>
        <begin position="66"/>
        <end position="187"/>
    </location>
</feature>
<feature type="compositionally biased region" description="Basic and acidic residues" evidence="4">
    <location>
        <begin position="98"/>
        <end position="114"/>
    </location>
</feature>
<dbReference type="GO" id="GO:0005549">
    <property type="term" value="F:odorant binding"/>
    <property type="evidence" value="ECO:0007669"/>
    <property type="project" value="InterPro"/>
</dbReference>
<dbReference type="PANTHER" id="PTHR21066:SF9">
    <property type="entry name" value="ODORANT-BINDING PROTEIN 59A"/>
    <property type="match status" value="1"/>
</dbReference>
<dbReference type="AlphaFoldDB" id="A0A8F9S0P8"/>
<sequence length="284" mass="33433">MQIHSSSKNIHSFTMSPIHRCNSSAFLINFIIFCASVSLGLKCRTDEGPSDEDMKRITRSCMRKISENGGRYNQNQSDDNSSYGNYDNNNNNNWDYEEYNRDERFRQGNRDRLQMRGRSKRSGNDRKYDMSSNGNRDRERNGNQNQRSNGNNNSNGNYNNHHGRNNMGMGNSNNNNSSYGDRHSRDMQRDQDGACVVHCFFEELNVLNNDDYPDKHKFTYILTKDIRDRELRAFYTDTIQECFHYVGTQRRKDKCQFSREIIHCMTEYAKSNCDDWQDHSLIFT</sequence>
<evidence type="ECO:0000256" key="1">
    <source>
        <dbReference type="ARBA" id="ARBA00004613"/>
    </source>
</evidence>
<feature type="compositionally biased region" description="Basic and acidic residues" evidence="4">
    <location>
        <begin position="122"/>
        <end position="141"/>
    </location>
</feature>
<comment type="similarity">
    <text evidence="2">Belongs to the PBP/GOBP family.</text>
</comment>
<accession>A0A8F9S0P8</accession>
<keyword evidence="3" id="KW-0964">Secreted</keyword>
<dbReference type="SUPFAM" id="SSF47565">
    <property type="entry name" value="Insect pheromone/odorant-binding proteins"/>
    <property type="match status" value="1"/>
</dbReference>
<dbReference type="PANTHER" id="PTHR21066">
    <property type="entry name" value="ODORANT-BINDING PROTEIN 59A-RELATED"/>
    <property type="match status" value="1"/>
</dbReference>
<dbReference type="Pfam" id="PF01395">
    <property type="entry name" value="PBP_GOBP"/>
    <property type="match status" value="1"/>
</dbReference>
<feature type="compositionally biased region" description="Low complexity" evidence="4">
    <location>
        <begin position="142"/>
        <end position="179"/>
    </location>
</feature>
<comment type="subcellular location">
    <subcellularLocation>
        <location evidence="1">Secreted</location>
    </subcellularLocation>
</comment>
<feature type="compositionally biased region" description="Low complexity" evidence="4">
    <location>
        <begin position="72"/>
        <end position="94"/>
    </location>
</feature>
<name>A0A8F9S0P8_9MUSC</name>
<dbReference type="EMBL" id="MT585316">
    <property type="protein sequence ID" value="QYL00029.1"/>
    <property type="molecule type" value="mRNA"/>
</dbReference>
<evidence type="ECO:0000313" key="5">
    <source>
        <dbReference type="EMBL" id="QYL00029.1"/>
    </source>
</evidence>
<dbReference type="Gene3D" id="1.10.238.20">
    <property type="entry name" value="Pheromone/general odorant binding protein domain"/>
    <property type="match status" value="1"/>
</dbReference>